<keyword evidence="10" id="KW-0539">Nucleus</keyword>
<keyword evidence="9" id="KW-0694">RNA-binding</keyword>
<keyword evidence="8" id="KW-0699">rRNA-binding</keyword>
<evidence type="ECO:0000256" key="3">
    <source>
        <dbReference type="ARBA" id="ARBA00022517"/>
    </source>
</evidence>
<keyword evidence="3" id="KW-0690">Ribosome biogenesis</keyword>
<evidence type="ECO:0000256" key="6">
    <source>
        <dbReference type="ARBA" id="ARBA00022679"/>
    </source>
</evidence>
<gene>
    <name evidence="12" type="ORF">BDZ90DRAFT_231891</name>
</gene>
<evidence type="ECO:0000256" key="5">
    <source>
        <dbReference type="ARBA" id="ARBA00022603"/>
    </source>
</evidence>
<feature type="compositionally biased region" description="Low complexity" evidence="11">
    <location>
        <begin position="1"/>
        <end position="20"/>
    </location>
</feature>
<evidence type="ECO:0000256" key="10">
    <source>
        <dbReference type="ARBA" id="ARBA00023242"/>
    </source>
</evidence>
<feature type="compositionally biased region" description="Low complexity" evidence="11">
    <location>
        <begin position="44"/>
        <end position="62"/>
    </location>
</feature>
<dbReference type="InterPro" id="IPR029028">
    <property type="entry name" value="Alpha/beta_knot_MTases"/>
</dbReference>
<evidence type="ECO:0000313" key="12">
    <source>
        <dbReference type="EMBL" id="PWN28134.1"/>
    </source>
</evidence>
<comment type="similarity">
    <text evidence="2">Belongs to the class IV-like SAM-binding methyltransferase superfamily. RNA methyltransferase NEP1 family.</text>
</comment>
<evidence type="ECO:0000256" key="11">
    <source>
        <dbReference type="SAM" id="MobiDB-lite"/>
    </source>
</evidence>
<protein>
    <submittedName>
        <fullName evidence="12">Nep1-domain-containing protein</fullName>
    </submittedName>
</protein>
<evidence type="ECO:0000256" key="9">
    <source>
        <dbReference type="ARBA" id="ARBA00022884"/>
    </source>
</evidence>
<dbReference type="GO" id="GO:0070475">
    <property type="term" value="P:rRNA base methylation"/>
    <property type="evidence" value="ECO:0007669"/>
    <property type="project" value="InterPro"/>
</dbReference>
<dbReference type="GeneID" id="37027865"/>
<keyword evidence="7" id="KW-0949">S-adenosyl-L-methionine</keyword>
<name>A0A316UT11_9BASI</name>
<dbReference type="PANTHER" id="PTHR12636:SF5">
    <property type="entry name" value="RIBOSOMAL RNA SMALL SUBUNIT METHYLTRANSFERASE NEP1"/>
    <property type="match status" value="1"/>
</dbReference>
<keyword evidence="6" id="KW-0808">Transferase</keyword>
<feature type="compositionally biased region" description="Low complexity" evidence="11">
    <location>
        <begin position="107"/>
        <end position="131"/>
    </location>
</feature>
<keyword evidence="13" id="KW-1185">Reference proteome</keyword>
<evidence type="ECO:0000256" key="7">
    <source>
        <dbReference type="ARBA" id="ARBA00022691"/>
    </source>
</evidence>
<dbReference type="Pfam" id="PF03587">
    <property type="entry name" value="EMG1"/>
    <property type="match status" value="1"/>
</dbReference>
<keyword evidence="5" id="KW-0489">Methyltransferase</keyword>
<dbReference type="AlphaFoldDB" id="A0A316UT11"/>
<comment type="subcellular location">
    <subcellularLocation>
        <location evidence="1">Nucleus</location>
        <location evidence="1">Nucleolus</location>
    </subcellularLocation>
</comment>
<dbReference type="Gene3D" id="3.40.1280.10">
    <property type="match status" value="1"/>
</dbReference>
<evidence type="ECO:0000313" key="13">
    <source>
        <dbReference type="Proteomes" id="UP000245884"/>
    </source>
</evidence>
<keyword evidence="4" id="KW-0698">rRNA processing</keyword>
<proteinExistence type="inferred from homology"/>
<evidence type="ECO:0000256" key="2">
    <source>
        <dbReference type="ARBA" id="ARBA00008115"/>
    </source>
</evidence>
<dbReference type="InterPro" id="IPR029026">
    <property type="entry name" value="tRNA_m1G_MTases_N"/>
</dbReference>
<dbReference type="InterPro" id="IPR005304">
    <property type="entry name" value="Rbsml_bgen_MeTrfase_EMG1/NEP1"/>
</dbReference>
<dbReference type="FunFam" id="3.40.1280.10:FF:000003">
    <property type="entry name" value="Ribosomal RNA small subunit methyltransferase"/>
    <property type="match status" value="1"/>
</dbReference>
<dbReference type="GO" id="GO:0070037">
    <property type="term" value="F:rRNA (pseudouridine) methyltransferase activity"/>
    <property type="evidence" value="ECO:0007669"/>
    <property type="project" value="InterPro"/>
</dbReference>
<feature type="region of interest" description="Disordered" evidence="11">
    <location>
        <begin position="1"/>
        <end position="137"/>
    </location>
</feature>
<dbReference type="GO" id="GO:0032040">
    <property type="term" value="C:small-subunit processome"/>
    <property type="evidence" value="ECO:0007669"/>
    <property type="project" value="TreeGrafter"/>
</dbReference>
<dbReference type="Proteomes" id="UP000245884">
    <property type="component" value="Unassembled WGS sequence"/>
</dbReference>
<organism evidence="12 13">
    <name type="scientific">Jaminaea rosea</name>
    <dbReference type="NCBI Taxonomy" id="1569628"/>
    <lineage>
        <taxon>Eukaryota</taxon>
        <taxon>Fungi</taxon>
        <taxon>Dikarya</taxon>
        <taxon>Basidiomycota</taxon>
        <taxon>Ustilaginomycotina</taxon>
        <taxon>Exobasidiomycetes</taxon>
        <taxon>Microstromatales</taxon>
        <taxon>Microstromatales incertae sedis</taxon>
        <taxon>Jaminaea</taxon>
    </lineage>
</organism>
<accession>A0A316UT11</accession>
<dbReference type="SUPFAM" id="SSF75217">
    <property type="entry name" value="alpha/beta knot"/>
    <property type="match status" value="1"/>
</dbReference>
<dbReference type="GO" id="GO:0019843">
    <property type="term" value="F:rRNA binding"/>
    <property type="evidence" value="ECO:0007669"/>
    <property type="project" value="UniProtKB-KW"/>
</dbReference>
<dbReference type="RefSeq" id="XP_025362746.1">
    <property type="nucleotide sequence ID" value="XM_025506042.1"/>
</dbReference>
<evidence type="ECO:0000256" key="1">
    <source>
        <dbReference type="ARBA" id="ARBA00004604"/>
    </source>
</evidence>
<dbReference type="OrthoDB" id="269804at2759"/>
<dbReference type="STRING" id="1569628.A0A316UT11"/>
<dbReference type="PANTHER" id="PTHR12636">
    <property type="entry name" value="NEP1/MRA1"/>
    <property type="match status" value="1"/>
</dbReference>
<sequence length="391" mass="41619">MSSSASSSPRSSPEPTSSAAGRAIKPLPKDGSASPKRRSLRPDAPAFSPSSNAAGPSSAAKGSKLKHALPPKPVASTSYSTKPPKAAETTVVKEDGDEEDEEEDVAEPAATTSAAVPAAATKPISSSSSSSTKRLKVDSSLVPLAPKLSKTAATSSTPPQRLIVVLEQACLETYKMSSSSGKGGDDKYVLLNCDDHQRVLARMGRDIAEARPDIVHQCLLTLLDSPLNKAGMLQVYIHTAKGVLIEVNPQIRIPRTFKRFGGLMVQLLQRLSIRSVNGSEKLLKVIRNPVTDHFPPGTYKITLSYDAPLRRLSSHLPTLLNKPQEGATPGPDGKQQPRTLAVFLGAMAHGKDDFADQYGLDEKMSLSEYSLSASVACGKFCCAMEEIWDVC</sequence>
<evidence type="ECO:0000256" key="4">
    <source>
        <dbReference type="ARBA" id="ARBA00022552"/>
    </source>
</evidence>
<evidence type="ECO:0000256" key="8">
    <source>
        <dbReference type="ARBA" id="ARBA00022730"/>
    </source>
</evidence>
<dbReference type="CDD" id="cd18088">
    <property type="entry name" value="Nep1-like"/>
    <property type="match status" value="1"/>
</dbReference>
<reference evidence="12 13" key="1">
    <citation type="journal article" date="2018" name="Mol. Biol. Evol.">
        <title>Broad Genomic Sampling Reveals a Smut Pathogenic Ancestry of the Fungal Clade Ustilaginomycotina.</title>
        <authorList>
            <person name="Kijpornyongpan T."/>
            <person name="Mondo S.J."/>
            <person name="Barry K."/>
            <person name="Sandor L."/>
            <person name="Lee J."/>
            <person name="Lipzen A."/>
            <person name="Pangilinan J."/>
            <person name="LaButti K."/>
            <person name="Hainaut M."/>
            <person name="Henrissat B."/>
            <person name="Grigoriev I.V."/>
            <person name="Spatafora J.W."/>
            <person name="Aime M.C."/>
        </authorList>
    </citation>
    <scope>NUCLEOTIDE SEQUENCE [LARGE SCALE GENOMIC DNA]</scope>
    <source>
        <strain evidence="12 13">MCA 5214</strain>
    </source>
</reference>
<feature type="compositionally biased region" description="Acidic residues" evidence="11">
    <location>
        <begin position="95"/>
        <end position="106"/>
    </location>
</feature>
<dbReference type="EMBL" id="KZ819666">
    <property type="protein sequence ID" value="PWN28134.1"/>
    <property type="molecule type" value="Genomic_DNA"/>
</dbReference>